<evidence type="ECO:0000313" key="1">
    <source>
        <dbReference type="EMBL" id="NUQ88969.1"/>
    </source>
</evidence>
<protein>
    <submittedName>
        <fullName evidence="1">Uncharacterized protein</fullName>
    </submittedName>
</protein>
<sequence>MRKTEHLIPYNPRAADRRTNARIDAAVSARTLEHATIGRDGLDVVDAGRVRLRGGGGVDVLDDGSFRAYYASGNAAAHFGPVSGGWSTPMHGILLQLDDGDGTGLTSGTDYLRVGVAVGLERAAFLAGLSSSPLISFGAVADQIILISPEETTDPANVASGAAGHLRLVTAVAAS</sequence>
<feature type="non-terminal residue" evidence="1">
    <location>
        <position position="175"/>
    </location>
</feature>
<dbReference type="AlphaFoldDB" id="A0A850C4N6"/>
<comment type="caution">
    <text evidence="1">The sequence shown here is derived from an EMBL/GenBank/DDBJ whole genome shotgun (WGS) entry which is preliminary data.</text>
</comment>
<accession>A0A850C4N6</accession>
<proteinExistence type="predicted"/>
<dbReference type="Proteomes" id="UP000574690">
    <property type="component" value="Unassembled WGS sequence"/>
</dbReference>
<dbReference type="EMBL" id="JABFXE010000451">
    <property type="protein sequence ID" value="NUQ88969.1"/>
    <property type="molecule type" value="Genomic_DNA"/>
</dbReference>
<evidence type="ECO:0000313" key="2">
    <source>
        <dbReference type="Proteomes" id="UP000574690"/>
    </source>
</evidence>
<name>A0A850C4N6_9ACTN</name>
<organism evidence="1 2">
    <name type="scientific">Glycomyces artemisiae</name>
    <dbReference type="NCBI Taxonomy" id="1076443"/>
    <lineage>
        <taxon>Bacteria</taxon>
        <taxon>Bacillati</taxon>
        <taxon>Actinomycetota</taxon>
        <taxon>Actinomycetes</taxon>
        <taxon>Glycomycetales</taxon>
        <taxon>Glycomycetaceae</taxon>
        <taxon>Glycomyces</taxon>
    </lineage>
</organism>
<gene>
    <name evidence="1" type="ORF">HOQ43_10955</name>
</gene>
<reference evidence="1 2" key="1">
    <citation type="submission" date="2020-05" db="EMBL/GenBank/DDBJ databases">
        <title>DNA-SIP metagenomic assembled genomes.</title>
        <authorList>
            <person name="Yu J."/>
        </authorList>
    </citation>
    <scope>NUCLEOTIDE SEQUENCE [LARGE SCALE GENOMIC DNA]</scope>
    <source>
        <strain evidence="1">Bin5.27</strain>
    </source>
</reference>